<evidence type="ECO:0000313" key="1">
    <source>
        <dbReference type="EMBL" id="KZS09738.1"/>
    </source>
</evidence>
<dbReference type="Proteomes" id="UP000076858">
    <property type="component" value="Unassembled WGS sequence"/>
</dbReference>
<proteinExistence type="predicted"/>
<sequence length="65" mass="7716">MMNGISKRIVLRNVRLLWNRFLNFRGARFTLLACSHHSTCLRRITCKLSKSTPQMCYCYDIINLH</sequence>
<name>A0A164SLD5_9CRUS</name>
<gene>
    <name evidence="1" type="ORF">APZ42_025973</name>
</gene>
<keyword evidence="2" id="KW-1185">Reference proteome</keyword>
<evidence type="ECO:0000313" key="2">
    <source>
        <dbReference type="Proteomes" id="UP000076858"/>
    </source>
</evidence>
<reference evidence="1 2" key="1">
    <citation type="submission" date="2016-03" db="EMBL/GenBank/DDBJ databases">
        <title>EvidentialGene: Evidence-directed Construction of Genes on Genomes.</title>
        <authorList>
            <person name="Gilbert D.G."/>
            <person name="Choi J.-H."/>
            <person name="Mockaitis K."/>
            <person name="Colbourne J."/>
            <person name="Pfrender M."/>
        </authorList>
    </citation>
    <scope>NUCLEOTIDE SEQUENCE [LARGE SCALE GENOMIC DNA]</scope>
    <source>
        <strain evidence="1 2">Xinb3</strain>
        <tissue evidence="1">Complete organism</tissue>
    </source>
</reference>
<comment type="caution">
    <text evidence="1">The sequence shown here is derived from an EMBL/GenBank/DDBJ whole genome shotgun (WGS) entry which is preliminary data.</text>
</comment>
<organism evidence="1 2">
    <name type="scientific">Daphnia magna</name>
    <dbReference type="NCBI Taxonomy" id="35525"/>
    <lineage>
        <taxon>Eukaryota</taxon>
        <taxon>Metazoa</taxon>
        <taxon>Ecdysozoa</taxon>
        <taxon>Arthropoda</taxon>
        <taxon>Crustacea</taxon>
        <taxon>Branchiopoda</taxon>
        <taxon>Diplostraca</taxon>
        <taxon>Cladocera</taxon>
        <taxon>Anomopoda</taxon>
        <taxon>Daphniidae</taxon>
        <taxon>Daphnia</taxon>
    </lineage>
</organism>
<dbReference type="AlphaFoldDB" id="A0A164SLD5"/>
<dbReference type="EMBL" id="LRGB01002000">
    <property type="protein sequence ID" value="KZS09738.1"/>
    <property type="molecule type" value="Genomic_DNA"/>
</dbReference>
<protein>
    <submittedName>
        <fullName evidence="1">Uncharacterized protein</fullName>
    </submittedName>
</protein>
<accession>A0A164SLD5</accession>